<protein>
    <submittedName>
        <fullName evidence="5">DeoR/GlpR family DNA-binding transcription regulator</fullName>
    </submittedName>
</protein>
<dbReference type="GO" id="GO:0003677">
    <property type="term" value="F:DNA binding"/>
    <property type="evidence" value="ECO:0007669"/>
    <property type="project" value="UniProtKB-KW"/>
</dbReference>
<keyword evidence="6" id="KW-1185">Reference proteome</keyword>
<dbReference type="SUPFAM" id="SSF46785">
    <property type="entry name" value="Winged helix' DNA-binding domain"/>
    <property type="match status" value="1"/>
</dbReference>
<dbReference type="SMART" id="SM00420">
    <property type="entry name" value="HTH_DEOR"/>
    <property type="match status" value="1"/>
</dbReference>
<evidence type="ECO:0000313" key="6">
    <source>
        <dbReference type="Proteomes" id="UP001207930"/>
    </source>
</evidence>
<dbReference type="Gene3D" id="1.10.10.10">
    <property type="entry name" value="Winged helix-like DNA-binding domain superfamily/Winged helix DNA-binding domain"/>
    <property type="match status" value="1"/>
</dbReference>
<dbReference type="InterPro" id="IPR037171">
    <property type="entry name" value="NagB/RpiA_transferase-like"/>
</dbReference>
<dbReference type="SUPFAM" id="SSF100950">
    <property type="entry name" value="NagB/RpiA/CoA transferase-like"/>
    <property type="match status" value="1"/>
</dbReference>
<keyword evidence="1" id="KW-0805">Transcription regulation</keyword>
<dbReference type="PROSITE" id="PS00894">
    <property type="entry name" value="HTH_DEOR_1"/>
    <property type="match status" value="1"/>
</dbReference>
<dbReference type="InterPro" id="IPR014036">
    <property type="entry name" value="DeoR-like_C"/>
</dbReference>
<dbReference type="InterPro" id="IPR018356">
    <property type="entry name" value="Tscrpt_reg_HTH_DeoR_CS"/>
</dbReference>
<feature type="domain" description="HTH deoR-type" evidence="4">
    <location>
        <begin position="3"/>
        <end position="58"/>
    </location>
</feature>
<dbReference type="RefSeq" id="WP_264501798.1">
    <property type="nucleotide sequence ID" value="NZ_JAPDDS010000007.1"/>
</dbReference>
<dbReference type="InterPro" id="IPR050313">
    <property type="entry name" value="Carb_Metab_HTH_regulators"/>
</dbReference>
<dbReference type="EMBL" id="JAPDDS010000007">
    <property type="protein sequence ID" value="MCW1885841.1"/>
    <property type="molecule type" value="Genomic_DNA"/>
</dbReference>
<sequence>MLAAERQRQILDRVRREGTVRTAELAKDFAVTEETIRRDLDYLGRRGHVRRTHGGAMDASAPLGELSQSEREARKLEEKVEIAREAVRLIGPGETILLDASTTALELASYLPENMPLRVVTYSLAVIERLAGRGDLELIQLGGTYEARGRRFSGMLTESVLRLLKIDRFFCSGAGLDPAQGISEPNPEQARLKRLMIEISAWNCALLDHSKFGIKADHFFATPADVDVVVTDRESKAYAKGQLKNVPYELRFAR</sequence>
<keyword evidence="2 5" id="KW-0238">DNA-binding</keyword>
<evidence type="ECO:0000259" key="4">
    <source>
        <dbReference type="PROSITE" id="PS51000"/>
    </source>
</evidence>
<accession>A0ABT3FQH2</accession>
<keyword evidence="3" id="KW-0804">Transcription</keyword>
<dbReference type="InterPro" id="IPR001034">
    <property type="entry name" value="DeoR_HTH"/>
</dbReference>
<dbReference type="InterPro" id="IPR036390">
    <property type="entry name" value="WH_DNA-bd_sf"/>
</dbReference>
<dbReference type="PANTHER" id="PTHR30363">
    <property type="entry name" value="HTH-TYPE TRANSCRIPTIONAL REGULATOR SRLR-RELATED"/>
    <property type="match status" value="1"/>
</dbReference>
<evidence type="ECO:0000256" key="2">
    <source>
        <dbReference type="ARBA" id="ARBA00023125"/>
    </source>
</evidence>
<reference evidence="5 6" key="1">
    <citation type="submission" date="2022-10" db="EMBL/GenBank/DDBJ databases">
        <title>Luteolibacter flavescens strain MCCC 1K03193, whole genome shotgun sequencing project.</title>
        <authorList>
            <person name="Zhao G."/>
            <person name="Shen L."/>
        </authorList>
    </citation>
    <scope>NUCLEOTIDE SEQUENCE [LARGE SCALE GENOMIC DNA]</scope>
    <source>
        <strain evidence="5 6">MCCC 1K03193</strain>
    </source>
</reference>
<dbReference type="SMART" id="SM01134">
    <property type="entry name" value="DeoRC"/>
    <property type="match status" value="1"/>
</dbReference>
<organism evidence="5 6">
    <name type="scientific">Luteolibacter flavescens</name>
    <dbReference type="NCBI Taxonomy" id="1859460"/>
    <lineage>
        <taxon>Bacteria</taxon>
        <taxon>Pseudomonadati</taxon>
        <taxon>Verrucomicrobiota</taxon>
        <taxon>Verrucomicrobiia</taxon>
        <taxon>Verrucomicrobiales</taxon>
        <taxon>Verrucomicrobiaceae</taxon>
        <taxon>Luteolibacter</taxon>
    </lineage>
</organism>
<comment type="caution">
    <text evidence="5">The sequence shown here is derived from an EMBL/GenBank/DDBJ whole genome shotgun (WGS) entry which is preliminary data.</text>
</comment>
<name>A0ABT3FQH2_9BACT</name>
<dbReference type="PRINTS" id="PR00037">
    <property type="entry name" value="HTHLACR"/>
</dbReference>
<dbReference type="InterPro" id="IPR036388">
    <property type="entry name" value="WH-like_DNA-bd_sf"/>
</dbReference>
<dbReference type="PROSITE" id="PS51000">
    <property type="entry name" value="HTH_DEOR_2"/>
    <property type="match status" value="1"/>
</dbReference>
<dbReference type="PANTHER" id="PTHR30363:SF44">
    <property type="entry name" value="AGA OPERON TRANSCRIPTIONAL REPRESSOR-RELATED"/>
    <property type="match status" value="1"/>
</dbReference>
<evidence type="ECO:0000313" key="5">
    <source>
        <dbReference type="EMBL" id="MCW1885841.1"/>
    </source>
</evidence>
<dbReference type="Proteomes" id="UP001207930">
    <property type="component" value="Unassembled WGS sequence"/>
</dbReference>
<dbReference type="Pfam" id="PF00455">
    <property type="entry name" value="DeoRC"/>
    <property type="match status" value="1"/>
</dbReference>
<evidence type="ECO:0000256" key="3">
    <source>
        <dbReference type="ARBA" id="ARBA00023163"/>
    </source>
</evidence>
<proteinExistence type="predicted"/>
<evidence type="ECO:0000256" key="1">
    <source>
        <dbReference type="ARBA" id="ARBA00023015"/>
    </source>
</evidence>
<dbReference type="Pfam" id="PF08220">
    <property type="entry name" value="HTH_DeoR"/>
    <property type="match status" value="1"/>
</dbReference>
<gene>
    <name evidence="5" type="ORF">OKA04_13960</name>
</gene>